<dbReference type="EMBL" id="PRLP01000032">
    <property type="protein sequence ID" value="PPC77526.1"/>
    <property type="molecule type" value="Genomic_DNA"/>
</dbReference>
<dbReference type="Gene3D" id="3.40.50.1240">
    <property type="entry name" value="Phosphoglycerate mutase-like"/>
    <property type="match status" value="1"/>
</dbReference>
<evidence type="ECO:0000313" key="2">
    <source>
        <dbReference type="EMBL" id="PPC77526.1"/>
    </source>
</evidence>
<accession>A0A2S5KTD1</accession>
<dbReference type="OrthoDB" id="5296884at2"/>
<evidence type="ECO:0000313" key="3">
    <source>
        <dbReference type="Proteomes" id="UP000238196"/>
    </source>
</evidence>
<comment type="caution">
    <text evidence="2">The sequence shown here is derived from an EMBL/GenBank/DDBJ whole genome shotgun (WGS) entry which is preliminary data.</text>
</comment>
<dbReference type="SUPFAM" id="SSF53254">
    <property type="entry name" value="Phosphoglycerate mutase-like"/>
    <property type="match status" value="1"/>
</dbReference>
<dbReference type="Proteomes" id="UP000238196">
    <property type="component" value="Unassembled WGS sequence"/>
</dbReference>
<evidence type="ECO:0000256" key="1">
    <source>
        <dbReference type="PIRSR" id="PIRSR613078-2"/>
    </source>
</evidence>
<dbReference type="AlphaFoldDB" id="A0A2S5KTD1"/>
<organism evidence="2 3">
    <name type="scientific">Proteobacteria bacterium 228</name>
    <dbReference type="NCBI Taxonomy" id="2083153"/>
    <lineage>
        <taxon>Bacteria</taxon>
        <taxon>Pseudomonadati</taxon>
        <taxon>Pseudomonadota</taxon>
    </lineage>
</organism>
<dbReference type="InterPro" id="IPR050275">
    <property type="entry name" value="PGM_Phosphatase"/>
</dbReference>
<reference evidence="2 3" key="1">
    <citation type="submission" date="2018-02" db="EMBL/GenBank/DDBJ databases">
        <title>novel marine gammaproteobacteria from coastal saline agro ecosystem.</title>
        <authorList>
            <person name="Krishnan R."/>
            <person name="Ramesh Kumar N."/>
        </authorList>
    </citation>
    <scope>NUCLEOTIDE SEQUENCE [LARGE SCALE GENOMIC DNA]</scope>
    <source>
        <strain evidence="2 3">228</strain>
    </source>
</reference>
<dbReference type="GO" id="GO:0005737">
    <property type="term" value="C:cytoplasm"/>
    <property type="evidence" value="ECO:0007669"/>
    <property type="project" value="TreeGrafter"/>
</dbReference>
<dbReference type="InterPro" id="IPR013078">
    <property type="entry name" value="His_Pase_superF_clade-1"/>
</dbReference>
<dbReference type="Pfam" id="PF00300">
    <property type="entry name" value="His_Phos_1"/>
    <property type="match status" value="1"/>
</dbReference>
<feature type="binding site" evidence="1">
    <location>
        <position position="58"/>
    </location>
    <ligand>
        <name>substrate</name>
    </ligand>
</feature>
<dbReference type="PANTHER" id="PTHR48100">
    <property type="entry name" value="BROAD-SPECIFICITY PHOSPHATASE YOR283W-RELATED"/>
    <property type="match status" value="1"/>
</dbReference>
<name>A0A2S5KTD1_9PROT</name>
<gene>
    <name evidence="2" type="ORF">C4K68_10010</name>
</gene>
<protein>
    <submittedName>
        <fullName evidence="2">Histidine phosphatase family protein</fullName>
    </submittedName>
</protein>
<proteinExistence type="predicted"/>
<dbReference type="PANTHER" id="PTHR48100:SF1">
    <property type="entry name" value="HISTIDINE PHOSPHATASE FAMILY PROTEIN-RELATED"/>
    <property type="match status" value="1"/>
</dbReference>
<dbReference type="CDD" id="cd07067">
    <property type="entry name" value="HP_PGM_like"/>
    <property type="match status" value="1"/>
</dbReference>
<dbReference type="InterPro" id="IPR029033">
    <property type="entry name" value="His_PPase_superfam"/>
</dbReference>
<sequence>MTMDILLLRHGPTLWNREKRIQGRTDIPLSAEGLAAQAERSLPSGWQQAAWYSSPLQRARQTATALGLEVQLAPLLIEMDWGEWEGQRLPELRQQLGPAMQTMEDRGLDLCPPGGESPRQVQQRLYRWCEEQALQASQLTEYRVGAVTHKGVIRAALAAACDWNMLGRAPVKLDWQRAHWFRWQQGRLSLVQANC</sequence>
<dbReference type="SMART" id="SM00855">
    <property type="entry name" value="PGAM"/>
    <property type="match status" value="1"/>
</dbReference>
<feature type="binding site" evidence="1">
    <location>
        <begin position="9"/>
        <end position="16"/>
    </location>
    <ligand>
        <name>substrate</name>
    </ligand>
</feature>
<dbReference type="GO" id="GO:0016791">
    <property type="term" value="F:phosphatase activity"/>
    <property type="evidence" value="ECO:0007669"/>
    <property type="project" value="TreeGrafter"/>
</dbReference>